<protein>
    <submittedName>
        <fullName evidence="4">Uncharacterized protein</fullName>
    </submittedName>
</protein>
<dbReference type="PANTHER" id="PTHR36855">
    <property type="entry name" value="CHROMOSOME 10, WHOLE GENOME SHOTGUN SEQUENCE"/>
    <property type="match status" value="1"/>
</dbReference>
<evidence type="ECO:0000256" key="1">
    <source>
        <dbReference type="SAM" id="MobiDB-lite"/>
    </source>
</evidence>
<gene>
    <name evidence="4" type="ORF">HO133_003703</name>
</gene>
<organism evidence="4 5">
    <name type="scientific">Letharia lupina</name>
    <dbReference type="NCBI Taxonomy" id="560253"/>
    <lineage>
        <taxon>Eukaryota</taxon>
        <taxon>Fungi</taxon>
        <taxon>Dikarya</taxon>
        <taxon>Ascomycota</taxon>
        <taxon>Pezizomycotina</taxon>
        <taxon>Lecanoromycetes</taxon>
        <taxon>OSLEUM clade</taxon>
        <taxon>Lecanoromycetidae</taxon>
        <taxon>Lecanorales</taxon>
        <taxon>Lecanorineae</taxon>
        <taxon>Parmeliaceae</taxon>
        <taxon>Letharia</taxon>
    </lineage>
</organism>
<feature type="domain" description="PEX14-like helix-turn-helix" evidence="3">
    <location>
        <begin position="18"/>
        <end position="83"/>
    </location>
</feature>
<evidence type="ECO:0000313" key="4">
    <source>
        <dbReference type="EMBL" id="KAF6219878.1"/>
    </source>
</evidence>
<feature type="domain" description="Peroxisomal membrane protein PEX14-like KPWE" evidence="2">
    <location>
        <begin position="130"/>
        <end position="177"/>
    </location>
</feature>
<dbReference type="Pfam" id="PF25871">
    <property type="entry name" value="HTH_76"/>
    <property type="match status" value="1"/>
</dbReference>
<dbReference type="InterPro" id="IPR040554">
    <property type="entry name" value="KPWE_PEX14_dom"/>
</dbReference>
<dbReference type="EMBL" id="JACCJB010000018">
    <property type="protein sequence ID" value="KAF6219878.1"/>
    <property type="molecule type" value="Genomic_DNA"/>
</dbReference>
<evidence type="ECO:0000259" key="2">
    <source>
        <dbReference type="Pfam" id="PF17733"/>
    </source>
</evidence>
<proteinExistence type="predicted"/>
<dbReference type="Proteomes" id="UP000593566">
    <property type="component" value="Unassembled WGS sequence"/>
</dbReference>
<evidence type="ECO:0000259" key="3">
    <source>
        <dbReference type="Pfam" id="PF25871"/>
    </source>
</evidence>
<comment type="caution">
    <text evidence="4">The sequence shown here is derived from an EMBL/GenBank/DDBJ whole genome shotgun (WGS) entry which is preliminary data.</text>
</comment>
<reference evidence="4 5" key="1">
    <citation type="journal article" date="2020" name="Genomics">
        <title>Complete, high-quality genomes from long-read metagenomic sequencing of two wolf lichen thalli reveals enigmatic genome architecture.</title>
        <authorList>
            <person name="McKenzie S.K."/>
            <person name="Walston R.F."/>
            <person name="Allen J.L."/>
        </authorList>
    </citation>
    <scope>NUCLEOTIDE SEQUENCE [LARGE SCALE GENOMIC DNA]</scope>
    <source>
        <strain evidence="4">WasteWater1</strain>
    </source>
</reference>
<dbReference type="InterPro" id="IPR058841">
    <property type="entry name" value="HTH_76"/>
</dbReference>
<name>A0A8H6CAR2_9LECA</name>
<sequence length="197" mass="21607">MATQHSNVALIPQEQYVATFQQLEDYAWDSDPEFQGGLQAILGSNSSTEQAEHLTLRARCFYFARKNNIPIDFNAYHTWRSQQSSSLANGMSVIASASDPFIMNNIPPRPESTSRNFTDTSPGDVEPPAPYPTSFSQLVELITSGELIPGIKEVPNTVLEGQASQPTTAKRKKPWEKDDASTGEEVVGTNNSLTNIA</sequence>
<evidence type="ECO:0000313" key="5">
    <source>
        <dbReference type="Proteomes" id="UP000593566"/>
    </source>
</evidence>
<dbReference type="Pfam" id="PF17733">
    <property type="entry name" value="KPWE_dom"/>
    <property type="match status" value="1"/>
</dbReference>
<dbReference type="RefSeq" id="XP_037149313.1">
    <property type="nucleotide sequence ID" value="XM_037294625.1"/>
</dbReference>
<feature type="compositionally biased region" description="Polar residues" evidence="1">
    <location>
        <begin position="188"/>
        <end position="197"/>
    </location>
</feature>
<dbReference type="PANTHER" id="PTHR36855:SF1">
    <property type="entry name" value="PEROXISOME MEMBRANE ANCHOR PROTEIN PEX14P N-TERMINAL DOMAIN-CONTAINING PROTEIN"/>
    <property type="match status" value="1"/>
</dbReference>
<dbReference type="GeneID" id="59332114"/>
<keyword evidence="5" id="KW-1185">Reference proteome</keyword>
<feature type="region of interest" description="Disordered" evidence="1">
    <location>
        <begin position="158"/>
        <end position="197"/>
    </location>
</feature>
<accession>A0A8H6CAR2</accession>
<dbReference type="AlphaFoldDB" id="A0A8H6CAR2"/>